<evidence type="ECO:0000259" key="1">
    <source>
        <dbReference type="Pfam" id="PF20274"/>
    </source>
</evidence>
<name>A0A9E9LWW7_9BURK</name>
<keyword evidence="3" id="KW-1185">Reference proteome</keyword>
<sequence length="96" mass="10663">MKIYLDDVREAPEGWVRVCWPDEAIALLETGRVKEISLDHDLGDDKRGTGYDVLLWIEQAVAVEGFIAPEMGVHSANVPARKKMEQAIEKITSLAG</sequence>
<evidence type="ECO:0000313" key="2">
    <source>
        <dbReference type="EMBL" id="WAW10761.1"/>
    </source>
</evidence>
<accession>A0A9E9LWW7</accession>
<dbReference type="InterPro" id="IPR046909">
    <property type="entry name" value="cREC_REC"/>
</dbReference>
<dbReference type="Pfam" id="PF20274">
    <property type="entry name" value="cREC_REC"/>
    <property type="match status" value="1"/>
</dbReference>
<dbReference type="EMBL" id="CP098242">
    <property type="protein sequence ID" value="WAW10761.1"/>
    <property type="molecule type" value="Genomic_DNA"/>
</dbReference>
<proteinExistence type="predicted"/>
<dbReference type="RefSeq" id="WP_269309810.1">
    <property type="nucleotide sequence ID" value="NZ_CP098242.1"/>
</dbReference>
<dbReference type="Proteomes" id="UP001156215">
    <property type="component" value="Chromosome"/>
</dbReference>
<organism evidence="2 3">
    <name type="scientific">Oxalobacter vibrioformis</name>
    <dbReference type="NCBI Taxonomy" id="933080"/>
    <lineage>
        <taxon>Bacteria</taxon>
        <taxon>Pseudomonadati</taxon>
        <taxon>Pseudomonadota</taxon>
        <taxon>Betaproteobacteria</taxon>
        <taxon>Burkholderiales</taxon>
        <taxon>Oxalobacteraceae</taxon>
        <taxon>Oxalobacter</taxon>
    </lineage>
</organism>
<gene>
    <name evidence="2" type="ORF">NB640_03660</name>
</gene>
<evidence type="ECO:0000313" key="3">
    <source>
        <dbReference type="Proteomes" id="UP001156215"/>
    </source>
</evidence>
<dbReference type="AlphaFoldDB" id="A0A9E9LWW7"/>
<protein>
    <recommendedName>
        <fullName evidence="1">Cyclic-phosphate processing Receiver domain-containing protein</fullName>
    </recommendedName>
</protein>
<dbReference type="KEGG" id="ovb:NB640_03660"/>
<reference evidence="2" key="1">
    <citation type="journal article" date="2022" name="Front. Microbiol.">
        <title>New perspectives on an old grouping: The genomic and phenotypic variability of Oxalobacter formigenes and the implications for calcium oxalate stone prevention.</title>
        <authorList>
            <person name="Chmiel J.A."/>
            <person name="Carr C."/>
            <person name="Stuivenberg G.A."/>
            <person name="Venema R."/>
            <person name="Chanyi R.M."/>
            <person name="Al K.F."/>
            <person name="Giguere D."/>
            <person name="Say H."/>
            <person name="Akouris P.P."/>
            <person name="Dominguez Romero S.A."/>
            <person name="Kwong A."/>
            <person name="Tai V."/>
            <person name="Koval S.F."/>
            <person name="Razvi H."/>
            <person name="Bjazevic J."/>
            <person name="Burton J.P."/>
        </authorList>
    </citation>
    <scope>NUCLEOTIDE SEQUENCE</scope>
    <source>
        <strain evidence="2">WoOx3</strain>
    </source>
</reference>
<feature type="domain" description="Cyclic-phosphate processing Receiver" evidence="1">
    <location>
        <begin position="1"/>
        <end position="89"/>
    </location>
</feature>